<dbReference type="InterPro" id="IPR050707">
    <property type="entry name" value="HTH_MetabolicPath_Reg"/>
</dbReference>
<evidence type="ECO:0000256" key="2">
    <source>
        <dbReference type="ARBA" id="ARBA00023125"/>
    </source>
</evidence>
<dbReference type="AlphaFoldDB" id="A0A433X7Q2"/>
<dbReference type="GO" id="GO:0045892">
    <property type="term" value="P:negative regulation of DNA-templated transcription"/>
    <property type="evidence" value="ECO:0007669"/>
    <property type="project" value="TreeGrafter"/>
</dbReference>
<evidence type="ECO:0000259" key="4">
    <source>
        <dbReference type="PROSITE" id="PS51077"/>
    </source>
</evidence>
<evidence type="ECO:0000259" key="5">
    <source>
        <dbReference type="PROSITE" id="PS51078"/>
    </source>
</evidence>
<dbReference type="InterPro" id="IPR029016">
    <property type="entry name" value="GAF-like_dom_sf"/>
</dbReference>
<dbReference type="Gene3D" id="3.30.450.40">
    <property type="match status" value="1"/>
</dbReference>
<dbReference type="GO" id="GO:0003677">
    <property type="term" value="F:DNA binding"/>
    <property type="evidence" value="ECO:0007669"/>
    <property type="project" value="UniProtKB-KW"/>
</dbReference>
<dbReference type="Proteomes" id="UP000281547">
    <property type="component" value="Unassembled WGS sequence"/>
</dbReference>
<dbReference type="SUPFAM" id="SSF46785">
    <property type="entry name" value="Winged helix' DNA-binding domain"/>
    <property type="match status" value="1"/>
</dbReference>
<keyword evidence="1" id="KW-0805">Transcription regulation</keyword>
<evidence type="ECO:0000256" key="3">
    <source>
        <dbReference type="ARBA" id="ARBA00023163"/>
    </source>
</evidence>
<feature type="domain" description="HTH iclR-type" evidence="4">
    <location>
        <begin position="9"/>
        <end position="70"/>
    </location>
</feature>
<comment type="caution">
    <text evidence="6">The sequence shown here is derived from an EMBL/GenBank/DDBJ whole genome shotgun (WGS) entry which is preliminary data.</text>
</comment>
<reference evidence="6 7" key="1">
    <citation type="journal article" date="2016" name="Int. J. Syst. Evol. Microbiol.">
        <title>Arsenicitalea aurantiaca gen. nov., sp. nov., a new member of the family Hyphomicrobiaceae, isolated from high-arsenic sediment.</title>
        <authorList>
            <person name="Mu Y."/>
            <person name="Zhou L."/>
            <person name="Zeng X.C."/>
            <person name="Liu L."/>
            <person name="Pan Y."/>
            <person name="Chen X."/>
            <person name="Wang J."/>
            <person name="Li S."/>
            <person name="Li W.J."/>
            <person name="Wang Y."/>
        </authorList>
    </citation>
    <scope>NUCLEOTIDE SEQUENCE [LARGE SCALE GENOMIC DNA]</scope>
    <source>
        <strain evidence="6 7">42-50</strain>
    </source>
</reference>
<evidence type="ECO:0000313" key="7">
    <source>
        <dbReference type="Proteomes" id="UP000281547"/>
    </source>
</evidence>
<dbReference type="PANTHER" id="PTHR30136">
    <property type="entry name" value="HELIX-TURN-HELIX TRANSCRIPTIONAL REGULATOR, ICLR FAMILY"/>
    <property type="match status" value="1"/>
</dbReference>
<keyword evidence="3" id="KW-0804">Transcription</keyword>
<keyword evidence="2" id="KW-0238">DNA-binding</keyword>
<dbReference type="Pfam" id="PF09339">
    <property type="entry name" value="HTH_IclR"/>
    <property type="match status" value="1"/>
</dbReference>
<dbReference type="InterPro" id="IPR036390">
    <property type="entry name" value="WH_DNA-bd_sf"/>
</dbReference>
<evidence type="ECO:0000256" key="1">
    <source>
        <dbReference type="ARBA" id="ARBA00023015"/>
    </source>
</evidence>
<dbReference type="InterPro" id="IPR036388">
    <property type="entry name" value="WH-like_DNA-bd_sf"/>
</dbReference>
<dbReference type="Pfam" id="PF01614">
    <property type="entry name" value="IclR_C"/>
    <property type="match status" value="1"/>
</dbReference>
<dbReference type="PROSITE" id="PS51077">
    <property type="entry name" value="HTH_ICLR"/>
    <property type="match status" value="1"/>
</dbReference>
<dbReference type="InterPro" id="IPR014757">
    <property type="entry name" value="Tscrpt_reg_IclR_C"/>
</dbReference>
<feature type="domain" description="IclR-ED" evidence="5">
    <location>
        <begin position="71"/>
        <end position="257"/>
    </location>
</feature>
<dbReference type="SMART" id="SM00346">
    <property type="entry name" value="HTH_ICLR"/>
    <property type="match status" value="1"/>
</dbReference>
<evidence type="ECO:0000313" key="6">
    <source>
        <dbReference type="EMBL" id="RUT30085.1"/>
    </source>
</evidence>
<gene>
    <name evidence="6" type="ORF">EMQ25_12205</name>
</gene>
<dbReference type="InterPro" id="IPR005471">
    <property type="entry name" value="Tscrpt_reg_IclR_N"/>
</dbReference>
<dbReference type="Gene3D" id="1.10.10.10">
    <property type="entry name" value="Winged helix-like DNA-binding domain superfamily/Winged helix DNA-binding domain"/>
    <property type="match status" value="1"/>
</dbReference>
<dbReference type="RefSeq" id="WP_127188865.1">
    <property type="nucleotide sequence ID" value="NZ_RZNJ01000004.1"/>
</dbReference>
<name>A0A433X7Q2_9HYPH</name>
<dbReference type="PANTHER" id="PTHR30136:SF35">
    <property type="entry name" value="HTH-TYPE TRANSCRIPTIONAL REGULATOR RV1719"/>
    <property type="match status" value="1"/>
</dbReference>
<dbReference type="OrthoDB" id="9807558at2"/>
<sequence>MAQESERHVQAVLSALKILEAFDKDRPLRLKDLHERTGLNRSRILRFAGTLQAAGFLEYDEGAGTYTLGLKLYSLGSLLGQRVSDMADFVRPALKRLAAQSGNTAFYSIRHGFDRLVIAKEESSEGLRFIVEEGSRRPLLFGATGKVLLAHAPDEVREHVFEQPVLARGVGGEGVDKGAMMDELARIREKAFAISRGEATAHGFAVAVAVPVNRAGSIQYDALTIAGPLAKLTDQLAAGYVDMLGKEMQGLSTKLANFSPPMPVF</sequence>
<dbReference type="GO" id="GO:0003700">
    <property type="term" value="F:DNA-binding transcription factor activity"/>
    <property type="evidence" value="ECO:0007669"/>
    <property type="project" value="TreeGrafter"/>
</dbReference>
<dbReference type="PROSITE" id="PS51078">
    <property type="entry name" value="ICLR_ED"/>
    <property type="match status" value="1"/>
</dbReference>
<dbReference type="SUPFAM" id="SSF55781">
    <property type="entry name" value="GAF domain-like"/>
    <property type="match status" value="1"/>
</dbReference>
<protein>
    <submittedName>
        <fullName evidence="6">IclR family transcriptional regulator</fullName>
    </submittedName>
</protein>
<dbReference type="EMBL" id="RZNJ01000004">
    <property type="protein sequence ID" value="RUT30085.1"/>
    <property type="molecule type" value="Genomic_DNA"/>
</dbReference>
<accession>A0A433X7Q2</accession>
<organism evidence="6 7">
    <name type="scientific">Arsenicitalea aurantiaca</name>
    <dbReference type="NCBI Taxonomy" id="1783274"/>
    <lineage>
        <taxon>Bacteria</taxon>
        <taxon>Pseudomonadati</taxon>
        <taxon>Pseudomonadota</taxon>
        <taxon>Alphaproteobacteria</taxon>
        <taxon>Hyphomicrobiales</taxon>
        <taxon>Devosiaceae</taxon>
        <taxon>Arsenicitalea</taxon>
    </lineage>
</organism>
<keyword evidence="7" id="KW-1185">Reference proteome</keyword>
<proteinExistence type="predicted"/>